<comment type="subcellular location">
    <subcellularLocation>
        <location evidence="1 9">Cell inner membrane</location>
        <topology evidence="1 9">Multi-pass membrane protein</topology>
    </subcellularLocation>
</comment>
<name>A0A533I1Q1_PARDE</name>
<accession>A0A533I1Q1</accession>
<reference evidence="11 12" key="1">
    <citation type="journal article" date="2017" name="Nat. Commun.">
        <title>In situ click chemistry generation of cyclooxygenase-2 inhibitors.</title>
        <authorList>
            <person name="Bhardwaj A."/>
            <person name="Kaur J."/>
            <person name="Wuest M."/>
            <person name="Wuest F."/>
        </authorList>
    </citation>
    <scope>NUCLEOTIDE SEQUENCE [LARGE SCALE GENOMIC DNA]</scope>
    <source>
        <strain evidence="11">S2_012_000_R3_94</strain>
    </source>
</reference>
<keyword evidence="7 9" id="KW-0472">Membrane</keyword>
<comment type="function">
    <text evidence="9">Part of the tripartite ATP-independent periplasmic (TRAP) transport system.</text>
</comment>
<dbReference type="GO" id="GO:0015740">
    <property type="term" value="P:C4-dicarboxylate transport"/>
    <property type="evidence" value="ECO:0007669"/>
    <property type="project" value="TreeGrafter"/>
</dbReference>
<dbReference type="InterPro" id="IPR007387">
    <property type="entry name" value="TRAP_DctQ"/>
</dbReference>
<feature type="transmembrane region" description="Helical" evidence="9">
    <location>
        <begin position="134"/>
        <end position="153"/>
    </location>
</feature>
<proteinExistence type="inferred from homology"/>
<dbReference type="InterPro" id="IPR055348">
    <property type="entry name" value="DctQ"/>
</dbReference>
<keyword evidence="6 9" id="KW-1133">Transmembrane helix</keyword>
<sequence>MKSTEKAIARISIVLGSLVLIAMMMQVVVDVFMRTFLGTGFPATADLVGKYYMVAVSFLPLAVTEIERRHIEATIFTQKLTGTPRRAVFLLGFVVALIVFAVMTWGSFTEALKQTERGAYIEAGTMRFPTWPSYWILPISFALMVIVLVLRIIEILTGRFDDHEADPLEEIQSHVMEAD</sequence>
<keyword evidence="4 9" id="KW-0997">Cell inner membrane</keyword>
<dbReference type="PANTHER" id="PTHR35011:SF10">
    <property type="entry name" value="TRAP TRANSPORTER SMALL PERMEASE PROTEIN"/>
    <property type="match status" value="1"/>
</dbReference>
<feature type="transmembrane region" description="Helical" evidence="9">
    <location>
        <begin position="49"/>
        <end position="66"/>
    </location>
</feature>
<dbReference type="PANTHER" id="PTHR35011">
    <property type="entry name" value="2,3-DIKETO-L-GULONATE TRAP TRANSPORTER SMALL PERMEASE PROTEIN YIAM"/>
    <property type="match status" value="1"/>
</dbReference>
<evidence type="ECO:0000259" key="10">
    <source>
        <dbReference type="Pfam" id="PF04290"/>
    </source>
</evidence>
<evidence type="ECO:0000256" key="5">
    <source>
        <dbReference type="ARBA" id="ARBA00022692"/>
    </source>
</evidence>
<evidence type="ECO:0000313" key="11">
    <source>
        <dbReference type="EMBL" id="TKW64973.1"/>
    </source>
</evidence>
<keyword evidence="2 9" id="KW-0813">Transport</keyword>
<dbReference type="Pfam" id="PF04290">
    <property type="entry name" value="DctQ"/>
    <property type="match status" value="1"/>
</dbReference>
<feature type="transmembrane region" description="Helical" evidence="9">
    <location>
        <begin position="87"/>
        <end position="108"/>
    </location>
</feature>
<dbReference type="EMBL" id="VAFL01000017">
    <property type="protein sequence ID" value="TKW64973.1"/>
    <property type="molecule type" value="Genomic_DNA"/>
</dbReference>
<evidence type="ECO:0000256" key="4">
    <source>
        <dbReference type="ARBA" id="ARBA00022519"/>
    </source>
</evidence>
<evidence type="ECO:0000256" key="8">
    <source>
        <dbReference type="ARBA" id="ARBA00038436"/>
    </source>
</evidence>
<feature type="domain" description="Tripartite ATP-independent periplasmic transporters DctQ component" evidence="10">
    <location>
        <begin position="23"/>
        <end position="157"/>
    </location>
</feature>
<feature type="transmembrane region" description="Helical" evidence="9">
    <location>
        <begin position="7"/>
        <end position="29"/>
    </location>
</feature>
<dbReference type="GO" id="GO:0022857">
    <property type="term" value="F:transmembrane transporter activity"/>
    <property type="evidence" value="ECO:0007669"/>
    <property type="project" value="UniProtKB-UniRule"/>
</dbReference>
<protein>
    <recommendedName>
        <fullName evidence="9">TRAP transporter small permease protein</fullName>
    </recommendedName>
</protein>
<evidence type="ECO:0000256" key="7">
    <source>
        <dbReference type="ARBA" id="ARBA00023136"/>
    </source>
</evidence>
<keyword evidence="5 9" id="KW-0812">Transmembrane</keyword>
<dbReference type="GO" id="GO:0005886">
    <property type="term" value="C:plasma membrane"/>
    <property type="evidence" value="ECO:0007669"/>
    <property type="project" value="UniProtKB-SubCell"/>
</dbReference>
<gene>
    <name evidence="11" type="ORF">DI616_16495</name>
</gene>
<organism evidence="11 12">
    <name type="scientific">Paracoccus denitrificans</name>
    <dbReference type="NCBI Taxonomy" id="266"/>
    <lineage>
        <taxon>Bacteria</taxon>
        <taxon>Pseudomonadati</taxon>
        <taxon>Pseudomonadota</taxon>
        <taxon>Alphaproteobacteria</taxon>
        <taxon>Rhodobacterales</taxon>
        <taxon>Paracoccaceae</taxon>
        <taxon>Paracoccus</taxon>
    </lineage>
</organism>
<dbReference type="Proteomes" id="UP000315344">
    <property type="component" value="Unassembled WGS sequence"/>
</dbReference>
<comment type="caution">
    <text evidence="11">The sequence shown here is derived from an EMBL/GenBank/DDBJ whole genome shotgun (WGS) entry which is preliminary data.</text>
</comment>
<evidence type="ECO:0000256" key="1">
    <source>
        <dbReference type="ARBA" id="ARBA00004429"/>
    </source>
</evidence>
<evidence type="ECO:0000313" key="12">
    <source>
        <dbReference type="Proteomes" id="UP000315344"/>
    </source>
</evidence>
<comment type="subunit">
    <text evidence="9">The complex comprises the extracytoplasmic solute receptor protein and the two transmembrane proteins.</text>
</comment>
<evidence type="ECO:0000256" key="3">
    <source>
        <dbReference type="ARBA" id="ARBA00022475"/>
    </source>
</evidence>
<evidence type="ECO:0000256" key="2">
    <source>
        <dbReference type="ARBA" id="ARBA00022448"/>
    </source>
</evidence>
<comment type="similarity">
    <text evidence="8 9">Belongs to the TRAP transporter small permease family.</text>
</comment>
<dbReference type="AlphaFoldDB" id="A0A533I1Q1"/>
<evidence type="ECO:0000256" key="9">
    <source>
        <dbReference type="RuleBase" id="RU369079"/>
    </source>
</evidence>
<keyword evidence="3" id="KW-1003">Cell membrane</keyword>
<evidence type="ECO:0000256" key="6">
    <source>
        <dbReference type="ARBA" id="ARBA00022989"/>
    </source>
</evidence>